<evidence type="ECO:0008006" key="6">
    <source>
        <dbReference type="Google" id="ProtNLM"/>
    </source>
</evidence>
<protein>
    <recommendedName>
        <fullName evidence="6">60S ribosomal protein L31</fullName>
    </recommendedName>
</protein>
<dbReference type="FunFam" id="3.10.440.10:FF:000001">
    <property type="entry name" value="60S ribosomal protein L31"/>
    <property type="match status" value="1"/>
</dbReference>
<sequence length="127" mass="14209">MARGQNKTERKTRSALTDVVAREYTIHLHTKVHGKGFKHRAPSAVKAVRTFAQKAMGTKKVLLEPSVNAALWGKGIKNVPHRLRVRLHRKRNDNEDAPADEKLYTQVSVVPTTDFKGLSTTVVDAEE</sequence>
<dbReference type="Pfam" id="PF01198">
    <property type="entry name" value="Ribosomal_L31e"/>
    <property type="match status" value="1"/>
</dbReference>
<proteinExistence type="inferred from homology"/>
<evidence type="ECO:0000256" key="1">
    <source>
        <dbReference type="ARBA" id="ARBA00010808"/>
    </source>
</evidence>
<dbReference type="AlphaFoldDB" id="A0AAV5GMP6"/>
<name>A0AAV5GMP6_9BASI</name>
<comment type="similarity">
    <text evidence="1">Belongs to the eukaryotic ribosomal protein eL31 family.</text>
</comment>
<keyword evidence="2" id="KW-0689">Ribosomal protein</keyword>
<comment type="caution">
    <text evidence="4">The sequence shown here is derived from an EMBL/GenBank/DDBJ whole genome shotgun (WGS) entry which is preliminary data.</text>
</comment>
<dbReference type="SMART" id="SM01380">
    <property type="entry name" value="Ribosomal_L31e"/>
    <property type="match status" value="1"/>
</dbReference>
<evidence type="ECO:0000256" key="2">
    <source>
        <dbReference type="ARBA" id="ARBA00022980"/>
    </source>
</evidence>
<dbReference type="GO" id="GO:0002181">
    <property type="term" value="P:cytoplasmic translation"/>
    <property type="evidence" value="ECO:0007669"/>
    <property type="project" value="TreeGrafter"/>
</dbReference>
<dbReference type="GO" id="GO:0022625">
    <property type="term" value="C:cytosolic large ribosomal subunit"/>
    <property type="evidence" value="ECO:0007669"/>
    <property type="project" value="TreeGrafter"/>
</dbReference>
<dbReference type="EMBL" id="BQKY01000006">
    <property type="protein sequence ID" value="GJN90307.1"/>
    <property type="molecule type" value="Genomic_DNA"/>
</dbReference>
<gene>
    <name evidence="4" type="ORF">Rhopal_003316-T1</name>
</gene>
<dbReference type="Gene3D" id="3.10.440.10">
    <property type="match status" value="1"/>
</dbReference>
<evidence type="ECO:0000313" key="4">
    <source>
        <dbReference type="EMBL" id="GJN90307.1"/>
    </source>
</evidence>
<evidence type="ECO:0000313" key="5">
    <source>
        <dbReference type="Proteomes" id="UP001342314"/>
    </source>
</evidence>
<keyword evidence="3" id="KW-0687">Ribonucleoprotein</keyword>
<accession>A0AAV5GMP6</accession>
<dbReference type="Proteomes" id="UP001342314">
    <property type="component" value="Unassembled WGS sequence"/>
</dbReference>
<dbReference type="InterPro" id="IPR023621">
    <property type="entry name" value="Ribosomal_eL31_dom_sf"/>
</dbReference>
<evidence type="ECO:0000256" key="3">
    <source>
        <dbReference type="ARBA" id="ARBA00023274"/>
    </source>
</evidence>
<dbReference type="InterPro" id="IPR000054">
    <property type="entry name" value="Ribosomal_eL31"/>
</dbReference>
<dbReference type="SUPFAM" id="SSF54575">
    <property type="entry name" value="Ribosomal protein L31e"/>
    <property type="match status" value="1"/>
</dbReference>
<reference evidence="4 5" key="1">
    <citation type="submission" date="2021-12" db="EMBL/GenBank/DDBJ databases">
        <title>High titer production of polyol ester of fatty acids by Rhodotorula paludigena BS15 towards product separation-free biomass refinery.</title>
        <authorList>
            <person name="Mano J."/>
            <person name="Ono H."/>
            <person name="Tanaka T."/>
            <person name="Naito K."/>
            <person name="Sushida H."/>
            <person name="Ike M."/>
            <person name="Tokuyasu K."/>
            <person name="Kitaoka M."/>
        </authorList>
    </citation>
    <scope>NUCLEOTIDE SEQUENCE [LARGE SCALE GENOMIC DNA]</scope>
    <source>
        <strain evidence="4 5">BS15</strain>
    </source>
</reference>
<keyword evidence="5" id="KW-1185">Reference proteome</keyword>
<dbReference type="PANTHER" id="PTHR10956:SF0">
    <property type="entry name" value="60S RIBOSOMAL PROTEIN L31"/>
    <property type="match status" value="1"/>
</dbReference>
<organism evidence="4 5">
    <name type="scientific">Rhodotorula paludigena</name>
    <dbReference type="NCBI Taxonomy" id="86838"/>
    <lineage>
        <taxon>Eukaryota</taxon>
        <taxon>Fungi</taxon>
        <taxon>Dikarya</taxon>
        <taxon>Basidiomycota</taxon>
        <taxon>Pucciniomycotina</taxon>
        <taxon>Microbotryomycetes</taxon>
        <taxon>Sporidiobolales</taxon>
        <taxon>Sporidiobolaceae</taxon>
        <taxon>Rhodotorula</taxon>
    </lineage>
</organism>
<dbReference type="CDD" id="cd00463">
    <property type="entry name" value="Ribosomal_L31e"/>
    <property type="match status" value="1"/>
</dbReference>
<dbReference type="PANTHER" id="PTHR10956">
    <property type="entry name" value="60S RIBOSOMAL PROTEIN L31"/>
    <property type="match status" value="1"/>
</dbReference>
<dbReference type="GO" id="GO:0003735">
    <property type="term" value="F:structural constituent of ribosome"/>
    <property type="evidence" value="ECO:0007669"/>
    <property type="project" value="InterPro"/>
</dbReference>